<feature type="domain" description="Malic enzyme N-terminal" evidence="12">
    <location>
        <begin position="20"/>
        <end position="153"/>
    </location>
</feature>
<evidence type="ECO:0000256" key="9">
    <source>
        <dbReference type="PIRSR" id="PIRSR036684-2"/>
    </source>
</evidence>
<dbReference type="GO" id="GO:0006108">
    <property type="term" value="P:malate metabolic process"/>
    <property type="evidence" value="ECO:0007669"/>
    <property type="project" value="InterPro"/>
</dbReference>
<dbReference type="FunFam" id="3.40.50.10380:FF:000003">
    <property type="entry name" value="NADP-dependent malic enzyme"/>
    <property type="match status" value="1"/>
</dbReference>
<feature type="binding site" evidence="10">
    <location>
        <position position="164"/>
    </location>
    <ligand>
        <name>a divalent metal cation</name>
        <dbReference type="ChEBI" id="CHEBI:60240"/>
    </ligand>
</feature>
<dbReference type="InterPro" id="IPR046346">
    <property type="entry name" value="Aminoacid_DH-like_N_sf"/>
</dbReference>
<dbReference type="InterPro" id="IPR036291">
    <property type="entry name" value="NAD(P)-bd_dom_sf"/>
</dbReference>
<evidence type="ECO:0000256" key="7">
    <source>
        <dbReference type="ARBA" id="ARBA00023268"/>
    </source>
</evidence>
<dbReference type="Gene3D" id="3.40.50.10380">
    <property type="entry name" value="Malic enzyme, N-terminal domain"/>
    <property type="match status" value="1"/>
</dbReference>
<organism evidence="13 14">
    <name type="scientific">Shimia gijangensis</name>
    <dbReference type="NCBI Taxonomy" id="1470563"/>
    <lineage>
        <taxon>Bacteria</taxon>
        <taxon>Pseudomonadati</taxon>
        <taxon>Pseudomonadota</taxon>
        <taxon>Alphaproteobacteria</taxon>
        <taxon>Rhodobacterales</taxon>
        <taxon>Roseobacteraceae</taxon>
    </lineage>
</organism>
<dbReference type="Gene3D" id="3.40.50.720">
    <property type="entry name" value="NAD(P)-binding Rossmann-like Domain"/>
    <property type="match status" value="1"/>
</dbReference>
<dbReference type="GO" id="GO:0016746">
    <property type="term" value="F:acyltransferase activity"/>
    <property type="evidence" value="ECO:0007669"/>
    <property type="project" value="InterPro"/>
</dbReference>
<evidence type="ECO:0000256" key="4">
    <source>
        <dbReference type="ARBA" id="ARBA00008756"/>
    </source>
</evidence>
<keyword evidence="5 9" id="KW-0479">Metal-binding</keyword>
<gene>
    <name evidence="13" type="ORF">SAMN05444000_11457</name>
</gene>
<evidence type="ECO:0000259" key="11">
    <source>
        <dbReference type="SMART" id="SM00919"/>
    </source>
</evidence>
<evidence type="ECO:0000256" key="1">
    <source>
        <dbReference type="ARBA" id="ARBA00001936"/>
    </source>
</evidence>
<feature type="binding site" evidence="9">
    <location>
        <position position="138"/>
    </location>
    <ligand>
        <name>a divalent metal cation</name>
        <dbReference type="ChEBI" id="CHEBI:60240"/>
    </ligand>
</feature>
<dbReference type="InterPro" id="IPR045213">
    <property type="entry name" value="Malic_NAD-bd_bact_type"/>
</dbReference>
<dbReference type="GO" id="GO:0051287">
    <property type="term" value="F:NAD binding"/>
    <property type="evidence" value="ECO:0007669"/>
    <property type="project" value="InterPro"/>
</dbReference>
<dbReference type="Gene3D" id="3.40.50.10950">
    <property type="match status" value="1"/>
</dbReference>
<protein>
    <submittedName>
        <fullName evidence="13">Malate dehydrogenase (Oxaloacetate-decarboxylating)(NADP+)</fullName>
    </submittedName>
</protein>
<evidence type="ECO:0000313" key="13">
    <source>
        <dbReference type="EMBL" id="SHJ85830.1"/>
    </source>
</evidence>
<dbReference type="InterPro" id="IPR012301">
    <property type="entry name" value="Malic_N_dom"/>
</dbReference>
<dbReference type="AlphaFoldDB" id="A0A1M6MR30"/>
<dbReference type="Gene3D" id="3.40.50.10750">
    <property type="entry name" value="Isocitrate/Isopropylmalate dehydrogenase-like"/>
    <property type="match status" value="1"/>
</dbReference>
<keyword evidence="14" id="KW-1185">Reference proteome</keyword>
<comment type="cofactor">
    <cofactor evidence="1">
        <name>Mn(2+)</name>
        <dbReference type="ChEBI" id="CHEBI:29035"/>
    </cofactor>
</comment>
<evidence type="ECO:0000256" key="5">
    <source>
        <dbReference type="ARBA" id="ARBA00022723"/>
    </source>
</evidence>
<dbReference type="PANTHER" id="PTHR43237">
    <property type="entry name" value="NADP-DEPENDENT MALIC ENZYME"/>
    <property type="match status" value="1"/>
</dbReference>
<comment type="cofactor">
    <cofactor evidence="2">
        <name>Mg(2+)</name>
        <dbReference type="ChEBI" id="CHEBI:18420"/>
    </cofactor>
</comment>
<dbReference type="InterPro" id="IPR042112">
    <property type="entry name" value="P_AcTrfase_dom2"/>
</dbReference>
<dbReference type="STRING" id="1470563.SAMN05444000_11457"/>
<evidence type="ECO:0000259" key="12">
    <source>
        <dbReference type="SMART" id="SM01274"/>
    </source>
</evidence>
<dbReference type="Proteomes" id="UP000183982">
    <property type="component" value="Unassembled WGS sequence"/>
</dbReference>
<dbReference type="SUPFAM" id="SSF53659">
    <property type="entry name" value="Isocitrate/Isopropylmalate dehydrogenase-like"/>
    <property type="match status" value="1"/>
</dbReference>
<comment type="similarity">
    <text evidence="3">In the N-terminal section; belongs to the malic enzymes family.</text>
</comment>
<dbReference type="GO" id="GO:0016616">
    <property type="term" value="F:oxidoreductase activity, acting on the CH-OH group of donors, NAD or NADP as acceptor"/>
    <property type="evidence" value="ECO:0007669"/>
    <property type="project" value="InterPro"/>
</dbReference>
<name>A0A1M6MR30_9RHOB</name>
<dbReference type="SMART" id="SM00919">
    <property type="entry name" value="Malic_M"/>
    <property type="match status" value="1"/>
</dbReference>
<dbReference type="InterPro" id="IPR037062">
    <property type="entry name" value="Malic_N_dom_sf"/>
</dbReference>
<dbReference type="PROSITE" id="PS00331">
    <property type="entry name" value="MALIC_ENZYMES"/>
    <property type="match status" value="1"/>
</dbReference>
<evidence type="ECO:0000256" key="3">
    <source>
        <dbReference type="ARBA" id="ARBA00007686"/>
    </source>
</evidence>
<dbReference type="InterPro" id="IPR042113">
    <property type="entry name" value="P_AcTrfase_dom1"/>
</dbReference>
<dbReference type="SUPFAM" id="SSF53223">
    <property type="entry name" value="Aminoacid dehydrogenase-like, N-terminal domain"/>
    <property type="match status" value="1"/>
</dbReference>
<dbReference type="InterPro" id="IPR012302">
    <property type="entry name" value="Malic_NAD-bd"/>
</dbReference>
<evidence type="ECO:0000256" key="8">
    <source>
        <dbReference type="PIRSR" id="PIRSR036684-1"/>
    </source>
</evidence>
<dbReference type="CDD" id="cd05311">
    <property type="entry name" value="NAD_bind_2_malic_enz"/>
    <property type="match status" value="1"/>
</dbReference>
<dbReference type="Pfam" id="PF00390">
    <property type="entry name" value="malic"/>
    <property type="match status" value="1"/>
</dbReference>
<proteinExistence type="inferred from homology"/>
<reference evidence="14" key="1">
    <citation type="submission" date="2016-11" db="EMBL/GenBank/DDBJ databases">
        <authorList>
            <person name="Varghese N."/>
            <person name="Submissions S."/>
        </authorList>
    </citation>
    <scope>NUCLEOTIDE SEQUENCE [LARGE SCALE GENOMIC DNA]</scope>
    <source>
        <strain evidence="14">DSM 100564</strain>
    </source>
</reference>
<dbReference type="GO" id="GO:0046872">
    <property type="term" value="F:metal ion binding"/>
    <property type="evidence" value="ECO:0007669"/>
    <property type="project" value="UniProtKB-KW"/>
</dbReference>
<accession>A0A1M6MR30</accession>
<comment type="similarity">
    <text evidence="4">In the C-terminal section; belongs to the phosphate acetyltransferase and butyryltransferase family.</text>
</comment>
<dbReference type="Pfam" id="PF03949">
    <property type="entry name" value="Malic_M"/>
    <property type="match status" value="1"/>
</dbReference>
<keyword evidence="6" id="KW-0560">Oxidoreductase</keyword>
<dbReference type="GO" id="GO:0004470">
    <property type="term" value="F:malic enzyme activity"/>
    <property type="evidence" value="ECO:0007669"/>
    <property type="project" value="InterPro"/>
</dbReference>
<dbReference type="RefSeq" id="WP_073253421.1">
    <property type="nucleotide sequence ID" value="NZ_FQZQ01000014.1"/>
</dbReference>
<evidence type="ECO:0000256" key="6">
    <source>
        <dbReference type="ARBA" id="ARBA00023002"/>
    </source>
</evidence>
<dbReference type="InterPro" id="IPR012188">
    <property type="entry name" value="ME_PTA"/>
</dbReference>
<dbReference type="Pfam" id="PF01515">
    <property type="entry name" value="PTA_PTB"/>
    <property type="match status" value="1"/>
</dbReference>
<feature type="binding site" evidence="10">
    <location>
        <begin position="78"/>
        <end position="85"/>
    </location>
    <ligand>
        <name>NADP(+)</name>
        <dbReference type="ChEBI" id="CHEBI:58349"/>
    </ligand>
</feature>
<sequence>MAKTKVTAEEALAFHLEPTPGKFEIKATVPMTTQRDLSLAYSPGVAVPCEAIAADPATVYDYTNKGNLVAVISNGTAVLGLGNLGALGSKPVMEGKAVLFKRFADVNSIDIELDTEDPDAFCQAVRLMGPTFGGINLEDIKAPECFIIEQRLKEEMDIPVFHDDQHGTAVICAAGLINALHISGKKIEDCKIVLNGAGAAGIACIELLKSMGAKHDNCITCDTKGVIYQGRTEGMNQWKSAHAVKTDLRTLEDAMKGADVFLGVSAKGAVTPEMVASMNDDPVIFAMANPDPEITPEEAHAVRADAIVATGRSDYPNQVNNVLGFPYLFRGALDIHARAINDEMKIACAEALAELAREDVPDEVDMAYGRKLSFGRDYIIPTPFDPRLIYRIPPAVAKAGMDTGVARRPIIDIDGYEESLKSRMDPTASILRGLNARARNAQSRMIFAEGDDPRVLRAAVNYQRSGFGKALVVGREADVKAKLEAAGLGDAVREIEVVNAKNTRYLETYTDFMYDRLQRKGFDRHDVFKLAARDRHVFAALMLQHGHGDALVTGATRKSAHVLQLINHVIDASTENGAVGVTALLHNGRIVLIADTLVHEWPDENDLANIAERAAGVARHMGLEPRVAFVSFSTFGYPVSERAEKMHLAPQVLDGRGVDFEYEGEMTVDVALNTKAQDSYPFQRLTGPANILVVPARHSASISTKLMQEMADATVIGPILSGVDHSIQICSTGSTANDILNMAIMAACKVG</sequence>
<dbReference type="EMBL" id="FQZQ01000014">
    <property type="protein sequence ID" value="SHJ85830.1"/>
    <property type="molecule type" value="Genomic_DNA"/>
</dbReference>
<dbReference type="OrthoDB" id="9805787at2"/>
<evidence type="ECO:0000256" key="2">
    <source>
        <dbReference type="ARBA" id="ARBA00001946"/>
    </source>
</evidence>
<dbReference type="PANTHER" id="PTHR43237:SF4">
    <property type="entry name" value="NADP-DEPENDENT MALIC ENZYME"/>
    <property type="match status" value="1"/>
</dbReference>
<feature type="binding site" evidence="9">
    <location>
        <position position="139"/>
    </location>
    <ligand>
        <name>a divalent metal cation</name>
        <dbReference type="ChEBI" id="CHEBI:60240"/>
    </ligand>
</feature>
<dbReference type="InterPro" id="IPR002505">
    <property type="entry name" value="PTA_PTB"/>
</dbReference>
<feature type="active site" description="Proton acceptor" evidence="8">
    <location>
        <position position="96"/>
    </location>
</feature>
<keyword evidence="7" id="KW-0511">Multifunctional enzyme</keyword>
<evidence type="ECO:0000256" key="10">
    <source>
        <dbReference type="PIRSR" id="PIRSR036684-3"/>
    </source>
</evidence>
<dbReference type="SMART" id="SM01274">
    <property type="entry name" value="malic"/>
    <property type="match status" value="1"/>
</dbReference>
<dbReference type="PIRSF" id="PIRSF036684">
    <property type="entry name" value="ME_PTA"/>
    <property type="match status" value="1"/>
</dbReference>
<evidence type="ECO:0000313" key="14">
    <source>
        <dbReference type="Proteomes" id="UP000183982"/>
    </source>
</evidence>
<keyword evidence="10" id="KW-0521">NADP</keyword>
<dbReference type="InterPro" id="IPR051674">
    <property type="entry name" value="Malate_Decarboxylase"/>
</dbReference>
<dbReference type="FunFam" id="3.40.50.720:FF:000095">
    <property type="entry name" value="NADP-dependent malic enzyme"/>
    <property type="match status" value="1"/>
</dbReference>
<dbReference type="InterPro" id="IPR015884">
    <property type="entry name" value="Malic_enzyme_CS"/>
</dbReference>
<feature type="binding site" evidence="10">
    <location>
        <position position="289"/>
    </location>
    <ligand>
        <name>a divalent metal cation</name>
        <dbReference type="ChEBI" id="CHEBI:60240"/>
    </ligand>
</feature>
<dbReference type="SUPFAM" id="SSF51735">
    <property type="entry name" value="NAD(P)-binding Rossmann-fold domains"/>
    <property type="match status" value="1"/>
</dbReference>
<feature type="domain" description="Malic enzyme NAD-binding" evidence="11">
    <location>
        <begin position="165"/>
        <end position="401"/>
    </location>
</feature>